<organism evidence="1 2">
    <name type="scientific">Natronocella acetinitrilica</name>
    <dbReference type="NCBI Taxonomy" id="414046"/>
    <lineage>
        <taxon>Bacteria</taxon>
        <taxon>Pseudomonadati</taxon>
        <taxon>Pseudomonadota</taxon>
        <taxon>Gammaproteobacteria</taxon>
        <taxon>Chromatiales</taxon>
        <taxon>Ectothiorhodospiraceae</taxon>
        <taxon>Natronocella</taxon>
    </lineage>
</organism>
<proteinExistence type="predicted"/>
<dbReference type="InterPro" id="IPR017587">
    <property type="entry name" value="YqeC"/>
</dbReference>
<comment type="caution">
    <text evidence="1">The sequence shown here is derived from an EMBL/GenBank/DDBJ whole genome shotgun (WGS) entry which is preliminary data.</text>
</comment>
<dbReference type="Proteomes" id="UP001205843">
    <property type="component" value="Unassembled WGS sequence"/>
</dbReference>
<dbReference type="AlphaFoldDB" id="A0AAE3G0Z3"/>
<dbReference type="NCBIfam" id="TIGR03172">
    <property type="entry name" value="selenium cofactor biosynthesis protein YqeC"/>
    <property type="match status" value="1"/>
</dbReference>
<sequence>MSSSLHQALCAERGIVCAIGAGGKKTTLFALLEGATERTGLTASVFTPDFPEDIDASVHVEAPETLRRLLPTDPAMRIAYAQPTDKPRRVGPLSFDEITALHALGKFTLTLVKADGARMRRIKAPGEHEPRVVPGSTVLAITSIQSLGRPLDDRIAHRPERIAEVTGQQLGEPISGTLIARLYTRQGGLANGTGNSTVIPVLNMVDDAGLQARAREVAQAILAESERYDRVVLLSARRSGQLVDIILR</sequence>
<evidence type="ECO:0000313" key="2">
    <source>
        <dbReference type="Proteomes" id="UP001205843"/>
    </source>
</evidence>
<reference evidence="1" key="1">
    <citation type="submission" date="2022-03" db="EMBL/GenBank/DDBJ databases">
        <title>Genomic Encyclopedia of Type Strains, Phase III (KMG-III): the genomes of soil and plant-associated and newly described type strains.</title>
        <authorList>
            <person name="Whitman W."/>
        </authorList>
    </citation>
    <scope>NUCLEOTIDE SEQUENCE</scope>
    <source>
        <strain evidence="1">ANL 6-2</strain>
    </source>
</reference>
<dbReference type="Pfam" id="PF19842">
    <property type="entry name" value="YqeC"/>
    <property type="match status" value="1"/>
</dbReference>
<gene>
    <name evidence="1" type="ORF">J2T57_000720</name>
</gene>
<dbReference type="EMBL" id="JALJXV010000002">
    <property type="protein sequence ID" value="MCP1673621.1"/>
    <property type="molecule type" value="Genomic_DNA"/>
</dbReference>
<protein>
    <submittedName>
        <fullName evidence="1">Selenium-dependent hydroxylase accessory protein YqeC</fullName>
    </submittedName>
</protein>
<accession>A0AAE3G0Z3</accession>
<name>A0AAE3G0Z3_9GAMM</name>
<keyword evidence="2" id="KW-1185">Reference proteome</keyword>
<dbReference type="RefSeq" id="WP_253474352.1">
    <property type="nucleotide sequence ID" value="NZ_JALJXV010000002.1"/>
</dbReference>
<evidence type="ECO:0000313" key="1">
    <source>
        <dbReference type="EMBL" id="MCP1673621.1"/>
    </source>
</evidence>